<dbReference type="Proteomes" id="UP000265180">
    <property type="component" value="Chromosome 15"/>
</dbReference>
<dbReference type="InterPro" id="IPR050578">
    <property type="entry name" value="MARVEL-CKLF_proteins"/>
</dbReference>
<dbReference type="PROSITE" id="PS51225">
    <property type="entry name" value="MARVEL"/>
    <property type="match status" value="1"/>
</dbReference>
<proteinExistence type="predicted"/>
<sequence>MASTTPSDFLPKGGKVCNTFPDLLFLPEFVFGGSVWILLILAKYPLDPWEMFVSVFCFFGTTLWFFIFVCGGNQKSCWPAVDVAFHFLSAVFYLSASIIHVMRFMMTHELSFMGRFSSGVDDPEKMVIASMVHLTYTARKTTRLKTRCPLFIKMILTVCVFTVLFLHFLKF</sequence>
<evidence type="ECO:0000256" key="2">
    <source>
        <dbReference type="ARBA" id="ARBA00022692"/>
    </source>
</evidence>
<accession>A0A3P9MB28</accession>
<evidence type="ECO:0000259" key="7">
    <source>
        <dbReference type="PROSITE" id="PS51225"/>
    </source>
</evidence>
<reference evidence="8 9" key="2">
    <citation type="submission" date="2017-04" db="EMBL/GenBank/DDBJ databases">
        <title>CpG methylation of centromeres and impact of large insertions on vertebrate speciation.</title>
        <authorList>
            <person name="Ichikawa K."/>
            <person name="Yoshimura J."/>
            <person name="Morishita S."/>
        </authorList>
    </citation>
    <scope>NUCLEOTIDE SEQUENCE</scope>
    <source>
        <strain evidence="8 9">HNI</strain>
    </source>
</reference>
<feature type="transmembrane region" description="Helical" evidence="6">
    <location>
        <begin position="150"/>
        <end position="169"/>
    </location>
</feature>
<name>A0A3P9MB28_ORYLA</name>
<dbReference type="AlphaFoldDB" id="A0A3P9MB28"/>
<feature type="transmembrane region" description="Helical" evidence="6">
    <location>
        <begin position="83"/>
        <end position="105"/>
    </location>
</feature>
<dbReference type="GO" id="GO:0016020">
    <property type="term" value="C:membrane"/>
    <property type="evidence" value="ECO:0007669"/>
    <property type="project" value="UniProtKB-SubCell"/>
</dbReference>
<dbReference type="InterPro" id="IPR008253">
    <property type="entry name" value="Marvel"/>
</dbReference>
<keyword evidence="4 5" id="KW-0472">Membrane</keyword>
<feature type="domain" description="MARVEL" evidence="7">
    <location>
        <begin position="16"/>
        <end position="142"/>
    </location>
</feature>
<reference evidence="8" key="3">
    <citation type="submission" date="2025-08" db="UniProtKB">
        <authorList>
            <consortium name="Ensembl"/>
        </authorList>
    </citation>
    <scope>IDENTIFICATION</scope>
    <source>
        <strain evidence="8">HNI</strain>
    </source>
</reference>
<organism evidence="8 9">
    <name type="scientific">Oryzias latipes</name>
    <name type="common">Japanese rice fish</name>
    <name type="synonym">Japanese killifish</name>
    <dbReference type="NCBI Taxonomy" id="8090"/>
    <lineage>
        <taxon>Eukaryota</taxon>
        <taxon>Metazoa</taxon>
        <taxon>Chordata</taxon>
        <taxon>Craniata</taxon>
        <taxon>Vertebrata</taxon>
        <taxon>Euteleostomi</taxon>
        <taxon>Actinopterygii</taxon>
        <taxon>Neopterygii</taxon>
        <taxon>Teleostei</taxon>
        <taxon>Neoteleostei</taxon>
        <taxon>Acanthomorphata</taxon>
        <taxon>Ovalentaria</taxon>
        <taxon>Atherinomorphae</taxon>
        <taxon>Beloniformes</taxon>
        <taxon>Adrianichthyidae</taxon>
        <taxon>Oryziinae</taxon>
        <taxon>Oryzias</taxon>
    </lineage>
</organism>
<evidence type="ECO:0000256" key="1">
    <source>
        <dbReference type="ARBA" id="ARBA00004141"/>
    </source>
</evidence>
<keyword evidence="3 6" id="KW-1133">Transmembrane helix</keyword>
<keyword evidence="2 5" id="KW-0812">Transmembrane</keyword>
<reference evidence="8" key="4">
    <citation type="submission" date="2025-09" db="UniProtKB">
        <authorList>
            <consortium name="Ensembl"/>
        </authorList>
    </citation>
    <scope>IDENTIFICATION</scope>
    <source>
        <strain evidence="8">HNI</strain>
    </source>
</reference>
<dbReference type="PANTHER" id="PTHR22776:SF12">
    <property type="entry name" value="MYELIN AND LYMPHOCYTE PROTEIN"/>
    <property type="match status" value="1"/>
</dbReference>
<protein>
    <recommendedName>
        <fullName evidence="7">MARVEL domain-containing protein</fullName>
    </recommendedName>
</protein>
<evidence type="ECO:0000313" key="8">
    <source>
        <dbReference type="Ensembl" id="ENSORLP00020030133.1"/>
    </source>
</evidence>
<reference key="1">
    <citation type="journal article" date="2007" name="Nature">
        <title>The medaka draft genome and insights into vertebrate genome evolution.</title>
        <authorList>
            <person name="Kasahara M."/>
            <person name="Naruse K."/>
            <person name="Sasaki S."/>
            <person name="Nakatani Y."/>
            <person name="Qu W."/>
            <person name="Ahsan B."/>
            <person name="Yamada T."/>
            <person name="Nagayasu Y."/>
            <person name="Doi K."/>
            <person name="Kasai Y."/>
            <person name="Jindo T."/>
            <person name="Kobayashi D."/>
            <person name="Shimada A."/>
            <person name="Toyoda A."/>
            <person name="Kuroki Y."/>
            <person name="Fujiyama A."/>
            <person name="Sasaki T."/>
            <person name="Shimizu A."/>
            <person name="Asakawa S."/>
            <person name="Shimizu N."/>
            <person name="Hashimoto S."/>
            <person name="Yang J."/>
            <person name="Lee Y."/>
            <person name="Matsushima K."/>
            <person name="Sugano S."/>
            <person name="Sakaizumi M."/>
            <person name="Narita T."/>
            <person name="Ohishi K."/>
            <person name="Haga S."/>
            <person name="Ohta F."/>
            <person name="Nomoto H."/>
            <person name="Nogata K."/>
            <person name="Morishita T."/>
            <person name="Endo T."/>
            <person name="Shin-I T."/>
            <person name="Takeda H."/>
            <person name="Morishita S."/>
            <person name="Kohara Y."/>
        </authorList>
    </citation>
    <scope>NUCLEOTIDE SEQUENCE [LARGE SCALE GENOMIC DNA]</scope>
    <source>
        <strain>Hd-rR</strain>
    </source>
</reference>
<comment type="subcellular location">
    <subcellularLocation>
        <location evidence="1">Membrane</location>
        <topology evidence="1">Multi-pass membrane protein</topology>
    </subcellularLocation>
</comment>
<evidence type="ECO:0000313" key="9">
    <source>
        <dbReference type="Proteomes" id="UP000265180"/>
    </source>
</evidence>
<evidence type="ECO:0000256" key="4">
    <source>
        <dbReference type="ARBA" id="ARBA00023136"/>
    </source>
</evidence>
<feature type="transmembrane region" description="Helical" evidence="6">
    <location>
        <begin position="49"/>
        <end position="71"/>
    </location>
</feature>
<dbReference type="PANTHER" id="PTHR22776">
    <property type="entry name" value="MARVEL-CONTAINING POTENTIAL LIPID RAFT-ASSOCIATED PROTEIN"/>
    <property type="match status" value="1"/>
</dbReference>
<feature type="transmembrane region" description="Helical" evidence="6">
    <location>
        <begin position="23"/>
        <end position="42"/>
    </location>
</feature>
<evidence type="ECO:0000256" key="3">
    <source>
        <dbReference type="ARBA" id="ARBA00022989"/>
    </source>
</evidence>
<dbReference type="Ensembl" id="ENSORLT00020020993.1">
    <property type="protein sequence ID" value="ENSORLP00020030133.1"/>
    <property type="gene ID" value="ENSORLG00020014436.1"/>
</dbReference>
<evidence type="ECO:0000256" key="5">
    <source>
        <dbReference type="PROSITE-ProRule" id="PRU00581"/>
    </source>
</evidence>
<evidence type="ECO:0000256" key="6">
    <source>
        <dbReference type="SAM" id="Phobius"/>
    </source>
</evidence>